<dbReference type="Proteomes" id="UP001199469">
    <property type="component" value="Unassembled WGS sequence"/>
</dbReference>
<dbReference type="NCBIfam" id="TIGR03083">
    <property type="entry name" value="maleylpyruvate isomerase family mycothiol-dependent enzyme"/>
    <property type="match status" value="1"/>
</dbReference>
<dbReference type="NCBIfam" id="TIGR03086">
    <property type="entry name" value="TIGR03086 family metal-binding protein"/>
    <property type="match status" value="1"/>
</dbReference>
<dbReference type="InterPro" id="IPR017517">
    <property type="entry name" value="Maleyloyr_isom"/>
</dbReference>
<comment type="caution">
    <text evidence="2">The sequence shown here is derived from an EMBL/GenBank/DDBJ whole genome shotgun (WGS) entry which is preliminary data.</text>
</comment>
<gene>
    <name evidence="2" type="ORF">LQ327_28680</name>
</gene>
<dbReference type="InterPro" id="IPR034660">
    <property type="entry name" value="DinB/YfiT-like"/>
</dbReference>
<proteinExistence type="predicted"/>
<dbReference type="InterPro" id="IPR024344">
    <property type="entry name" value="MDMPI_metal-binding"/>
</dbReference>
<dbReference type="InterPro" id="IPR017520">
    <property type="entry name" value="CHP03086"/>
</dbReference>
<evidence type="ECO:0000259" key="1">
    <source>
        <dbReference type="Pfam" id="PF11716"/>
    </source>
</evidence>
<feature type="domain" description="Mycothiol-dependent maleylpyruvate isomerase metal-binding" evidence="1">
    <location>
        <begin position="24"/>
        <end position="139"/>
    </location>
</feature>
<dbReference type="EMBL" id="JAJNDB010000008">
    <property type="protein sequence ID" value="MCD2197355.1"/>
    <property type="molecule type" value="Genomic_DNA"/>
</dbReference>
<sequence>MTTTQIDEEALMNDPRPALIRAAAQIGDLVTPDIDLDAPTPCEGWTVDDLLAHLVTVHRRVAHVGRGGHPFDLPHQIRQDDAAAYVAALADGRREITEVWEADDAILEREMTVPWGVVAGRAAAWGYVRELAAHGWDLATALGAADTLDPELAAVVVDRVRETLPADPRGGDIPFGPVVEVPDDAGPYDRLVGWLGRDPAITVTR</sequence>
<accession>A0ABS8PGG0</accession>
<dbReference type="SUPFAM" id="SSF109854">
    <property type="entry name" value="DinB/YfiT-like putative metalloenzymes"/>
    <property type="match status" value="1"/>
</dbReference>
<evidence type="ECO:0000313" key="2">
    <source>
        <dbReference type="EMBL" id="MCD2197355.1"/>
    </source>
</evidence>
<organism evidence="2 3">
    <name type="scientific">Actinomycetospora endophytica</name>
    <dbReference type="NCBI Taxonomy" id="2291215"/>
    <lineage>
        <taxon>Bacteria</taxon>
        <taxon>Bacillati</taxon>
        <taxon>Actinomycetota</taxon>
        <taxon>Actinomycetes</taxon>
        <taxon>Pseudonocardiales</taxon>
        <taxon>Pseudonocardiaceae</taxon>
        <taxon>Actinomycetospora</taxon>
    </lineage>
</organism>
<evidence type="ECO:0000313" key="3">
    <source>
        <dbReference type="Proteomes" id="UP001199469"/>
    </source>
</evidence>
<name>A0ABS8PGG0_9PSEU</name>
<protein>
    <submittedName>
        <fullName evidence="2">TIGR03086 family metal-binding protein</fullName>
    </submittedName>
</protein>
<dbReference type="RefSeq" id="WP_230739367.1">
    <property type="nucleotide sequence ID" value="NZ_JAJNDB010000008.1"/>
</dbReference>
<dbReference type="Gene3D" id="1.20.120.450">
    <property type="entry name" value="dinb family like domain"/>
    <property type="match status" value="1"/>
</dbReference>
<keyword evidence="3" id="KW-1185">Reference proteome</keyword>
<reference evidence="2 3" key="1">
    <citation type="submission" date="2021-11" db="EMBL/GenBank/DDBJ databases">
        <title>Draft genome sequence of Actinomycetospora sp. SF1 isolated from the rhizosphere soil.</title>
        <authorList>
            <person name="Duangmal K."/>
            <person name="Chantavorakit T."/>
        </authorList>
    </citation>
    <scope>NUCLEOTIDE SEQUENCE [LARGE SCALE GENOMIC DNA]</scope>
    <source>
        <strain evidence="2 3">TBRC 5722</strain>
    </source>
</reference>
<dbReference type="Pfam" id="PF11716">
    <property type="entry name" value="MDMPI_N"/>
    <property type="match status" value="1"/>
</dbReference>